<evidence type="ECO:0000313" key="1">
    <source>
        <dbReference type="EMBL" id="RUS16480.1"/>
    </source>
</evidence>
<evidence type="ECO:0000313" key="2">
    <source>
        <dbReference type="Proteomes" id="UP000274822"/>
    </source>
</evidence>
<feature type="non-terminal residue" evidence="1">
    <location>
        <position position="111"/>
    </location>
</feature>
<dbReference type="Proteomes" id="UP000274822">
    <property type="component" value="Unassembled WGS sequence"/>
</dbReference>
<gene>
    <name evidence="1" type="ORF">BC938DRAFT_476566</name>
</gene>
<comment type="caution">
    <text evidence="1">The sequence shown here is derived from an EMBL/GenBank/DDBJ whole genome shotgun (WGS) entry which is preliminary data.</text>
</comment>
<reference evidence="1 2" key="1">
    <citation type="journal article" date="2018" name="New Phytol.">
        <title>Phylogenomics of Endogonaceae and evolution of mycorrhizas within Mucoromycota.</title>
        <authorList>
            <person name="Chang Y."/>
            <person name="Desiro A."/>
            <person name="Na H."/>
            <person name="Sandor L."/>
            <person name="Lipzen A."/>
            <person name="Clum A."/>
            <person name="Barry K."/>
            <person name="Grigoriev I.V."/>
            <person name="Martin F.M."/>
            <person name="Stajich J.E."/>
            <person name="Smith M.E."/>
            <person name="Bonito G."/>
            <person name="Spatafora J.W."/>
        </authorList>
    </citation>
    <scope>NUCLEOTIDE SEQUENCE [LARGE SCALE GENOMIC DNA]</scope>
    <source>
        <strain evidence="1 2">AD002</strain>
    </source>
</reference>
<dbReference type="AlphaFoldDB" id="A0A433PG50"/>
<organism evidence="1 2">
    <name type="scientific">Jimgerdemannia flammicorona</name>
    <dbReference type="NCBI Taxonomy" id="994334"/>
    <lineage>
        <taxon>Eukaryota</taxon>
        <taxon>Fungi</taxon>
        <taxon>Fungi incertae sedis</taxon>
        <taxon>Mucoromycota</taxon>
        <taxon>Mucoromycotina</taxon>
        <taxon>Endogonomycetes</taxon>
        <taxon>Endogonales</taxon>
        <taxon>Endogonaceae</taxon>
        <taxon>Jimgerdemannia</taxon>
    </lineage>
</organism>
<sequence>MPIPLCQKNKVKSYRLRLIIPHSATATTTIPRPLQSLCSLHLFCLFCQNRLPSLTVSHLNHRRPLPTQRSQPISYLYRQREAFIHVRRFPARTVVECPWDVTVSWVDWSVK</sequence>
<protein>
    <submittedName>
        <fullName evidence="1">Uncharacterized protein</fullName>
    </submittedName>
</protein>
<name>A0A433PG50_9FUNG</name>
<accession>A0A433PG50</accession>
<proteinExistence type="predicted"/>
<keyword evidence="2" id="KW-1185">Reference proteome</keyword>
<dbReference type="EMBL" id="RBNJ01024194">
    <property type="protein sequence ID" value="RUS16480.1"/>
    <property type="molecule type" value="Genomic_DNA"/>
</dbReference>